<dbReference type="InterPro" id="IPR006059">
    <property type="entry name" value="SBP"/>
</dbReference>
<sequence>MFCAFSLGIGSLTACNISGNESVSTEESQEPLKYSAMVKLHTPEVPEKKILDILAEKTNMDLDIQFVPATTYVEKVNTLFSTGSFPDSVVLDLEMLTQYKEAIRDGQFWEIGPYLDDYENLSKMRDDVLENTKVDDKIYMIYEGKPLSRQGIIYRKDWAENLGLSAPKNTEEFYEMLRAFTEDDPDGNGKDDTIGLTDRNELIFGAFKTVASWFHTPNNFGVKDGKIVPEFMFPEYMETLDFFRKLHKNGYINKDFPVTSKTDQQAMLSNGTAGVYVGSMGDVQSLYTNASEINPNAELDVHNQVAGPDGKFTVWSLPGYGNAILFPKSSVESEEELKKILSFYDYLMTPEGANLIYWGIEGEHYTIKDGMANIKDQNLFDREVLPIQTLEIAEQETNGRLNGYFTYEPKAKAEELFKDNEQYLIPDPTIGLDSPTFVEKSASLQQIIDDATYKYIIGDIDKKGFQAAVDQWKKQGGDKIIEEFSASYKKEN</sequence>
<dbReference type="PANTHER" id="PTHR43649">
    <property type="entry name" value="ARABINOSE-BINDING PROTEIN-RELATED"/>
    <property type="match status" value="1"/>
</dbReference>
<dbReference type="SUPFAM" id="SSF53850">
    <property type="entry name" value="Periplasmic binding protein-like II"/>
    <property type="match status" value="1"/>
</dbReference>
<dbReference type="EMBL" id="JACXAI010000003">
    <property type="protein sequence ID" value="MBD1379414.1"/>
    <property type="molecule type" value="Genomic_DNA"/>
</dbReference>
<keyword evidence="5" id="KW-0449">Lipoprotein</keyword>
<dbReference type="CDD" id="cd13580">
    <property type="entry name" value="PBP2_AlgQ_like_1"/>
    <property type="match status" value="1"/>
</dbReference>
<evidence type="ECO:0000256" key="4">
    <source>
        <dbReference type="ARBA" id="ARBA00023139"/>
    </source>
</evidence>
<dbReference type="RefSeq" id="WP_191156144.1">
    <property type="nucleotide sequence ID" value="NZ_JACXAI010000003.1"/>
</dbReference>
<keyword evidence="4" id="KW-0564">Palmitate</keyword>
<evidence type="ECO:0000313" key="6">
    <source>
        <dbReference type="EMBL" id="MBD1379414.1"/>
    </source>
</evidence>
<evidence type="ECO:0000256" key="1">
    <source>
        <dbReference type="ARBA" id="ARBA00022475"/>
    </source>
</evidence>
<gene>
    <name evidence="6" type="ORF">IC621_04140</name>
</gene>
<keyword evidence="2" id="KW-0732">Signal</keyword>
<dbReference type="AlphaFoldDB" id="A0A926RZV1"/>
<evidence type="ECO:0000313" key="7">
    <source>
        <dbReference type="Proteomes" id="UP000626844"/>
    </source>
</evidence>
<reference evidence="6" key="1">
    <citation type="submission" date="2020-09" db="EMBL/GenBank/DDBJ databases">
        <title>A novel bacterium of genus Bacillus, isolated from South China Sea.</title>
        <authorList>
            <person name="Huang H."/>
            <person name="Mo K."/>
            <person name="Hu Y."/>
        </authorList>
    </citation>
    <scope>NUCLEOTIDE SEQUENCE</scope>
    <source>
        <strain evidence="6">IB182487</strain>
    </source>
</reference>
<evidence type="ECO:0000256" key="3">
    <source>
        <dbReference type="ARBA" id="ARBA00023136"/>
    </source>
</evidence>
<keyword evidence="3" id="KW-0472">Membrane</keyword>
<dbReference type="Gene3D" id="3.40.190.10">
    <property type="entry name" value="Periplasmic binding protein-like II"/>
    <property type="match status" value="2"/>
</dbReference>
<dbReference type="InterPro" id="IPR050490">
    <property type="entry name" value="Bact_solute-bd_prot1"/>
</dbReference>
<evidence type="ECO:0000256" key="5">
    <source>
        <dbReference type="ARBA" id="ARBA00023288"/>
    </source>
</evidence>
<dbReference type="Pfam" id="PF01547">
    <property type="entry name" value="SBP_bac_1"/>
    <property type="match status" value="1"/>
</dbReference>
<keyword evidence="7" id="KW-1185">Reference proteome</keyword>
<protein>
    <submittedName>
        <fullName evidence="6">Extracellular solute-binding protein</fullName>
    </submittedName>
</protein>
<organism evidence="6 7">
    <name type="scientific">Metabacillus arenae</name>
    <dbReference type="NCBI Taxonomy" id="2771434"/>
    <lineage>
        <taxon>Bacteria</taxon>
        <taxon>Bacillati</taxon>
        <taxon>Bacillota</taxon>
        <taxon>Bacilli</taxon>
        <taxon>Bacillales</taxon>
        <taxon>Bacillaceae</taxon>
        <taxon>Metabacillus</taxon>
    </lineage>
</organism>
<accession>A0A926RZV1</accession>
<name>A0A926RZV1_9BACI</name>
<evidence type="ECO:0000256" key="2">
    <source>
        <dbReference type="ARBA" id="ARBA00022729"/>
    </source>
</evidence>
<dbReference type="Proteomes" id="UP000626844">
    <property type="component" value="Unassembled WGS sequence"/>
</dbReference>
<proteinExistence type="predicted"/>
<keyword evidence="1" id="KW-1003">Cell membrane</keyword>
<dbReference type="PANTHER" id="PTHR43649:SF33">
    <property type="entry name" value="POLYGALACTURONAN_RHAMNOGALACTURONAN-BINDING PROTEIN YTCQ"/>
    <property type="match status" value="1"/>
</dbReference>
<comment type="caution">
    <text evidence="6">The sequence shown here is derived from an EMBL/GenBank/DDBJ whole genome shotgun (WGS) entry which is preliminary data.</text>
</comment>